<dbReference type="PANTHER" id="PTHR37299">
    <property type="entry name" value="TRANSCRIPTIONAL REGULATOR-RELATED"/>
    <property type="match status" value="1"/>
</dbReference>
<dbReference type="PROSITE" id="PS50930">
    <property type="entry name" value="HTH_LYTTR"/>
    <property type="match status" value="1"/>
</dbReference>
<dbReference type="SUPFAM" id="SSF52172">
    <property type="entry name" value="CheY-like"/>
    <property type="match status" value="1"/>
</dbReference>
<dbReference type="GO" id="GO:0003677">
    <property type="term" value="F:DNA binding"/>
    <property type="evidence" value="ECO:0007669"/>
    <property type="project" value="InterPro"/>
</dbReference>
<dbReference type="AlphaFoldDB" id="A0A5M6CJG5"/>
<dbReference type="Pfam" id="PF00072">
    <property type="entry name" value="Response_reg"/>
    <property type="match status" value="1"/>
</dbReference>
<dbReference type="InterPro" id="IPR046947">
    <property type="entry name" value="LytR-like"/>
</dbReference>
<reference evidence="4 5" key="1">
    <citation type="submission" date="2019-09" db="EMBL/GenBank/DDBJ databases">
        <title>Genome sequence and assembly of Taibaiella sp.</title>
        <authorList>
            <person name="Chhetri G."/>
        </authorList>
    </citation>
    <scope>NUCLEOTIDE SEQUENCE [LARGE SCALE GENOMIC DNA]</scope>
    <source>
        <strain evidence="4 5">KVB11</strain>
    </source>
</reference>
<comment type="caution">
    <text evidence="4">The sequence shown here is derived from an EMBL/GenBank/DDBJ whole genome shotgun (WGS) entry which is preliminary data.</text>
</comment>
<keyword evidence="5" id="KW-1185">Reference proteome</keyword>
<evidence type="ECO:0000256" key="1">
    <source>
        <dbReference type="PROSITE-ProRule" id="PRU00169"/>
    </source>
</evidence>
<dbReference type="SMART" id="SM00448">
    <property type="entry name" value="REC"/>
    <property type="match status" value="1"/>
</dbReference>
<dbReference type="Gene3D" id="2.40.50.1020">
    <property type="entry name" value="LytTr DNA-binding domain"/>
    <property type="match status" value="1"/>
</dbReference>
<dbReference type="InterPro" id="IPR001789">
    <property type="entry name" value="Sig_transdc_resp-reg_receiver"/>
</dbReference>
<evidence type="ECO:0000313" key="5">
    <source>
        <dbReference type="Proteomes" id="UP000323632"/>
    </source>
</evidence>
<dbReference type="Pfam" id="PF04397">
    <property type="entry name" value="LytTR"/>
    <property type="match status" value="1"/>
</dbReference>
<protein>
    <submittedName>
        <fullName evidence="4">Response regulator transcription factor</fullName>
    </submittedName>
</protein>
<organism evidence="4 5">
    <name type="scientific">Taibaiella lutea</name>
    <dbReference type="NCBI Taxonomy" id="2608001"/>
    <lineage>
        <taxon>Bacteria</taxon>
        <taxon>Pseudomonadati</taxon>
        <taxon>Bacteroidota</taxon>
        <taxon>Chitinophagia</taxon>
        <taxon>Chitinophagales</taxon>
        <taxon>Chitinophagaceae</taxon>
        <taxon>Taibaiella</taxon>
    </lineage>
</organism>
<proteinExistence type="predicted"/>
<gene>
    <name evidence="4" type="ORF">F0919_09565</name>
</gene>
<evidence type="ECO:0000313" key="4">
    <source>
        <dbReference type="EMBL" id="KAA5535166.1"/>
    </source>
</evidence>
<dbReference type="InterPro" id="IPR011006">
    <property type="entry name" value="CheY-like_superfamily"/>
</dbReference>
<name>A0A5M6CJG5_9BACT</name>
<dbReference type="GO" id="GO:0000156">
    <property type="term" value="F:phosphorelay response regulator activity"/>
    <property type="evidence" value="ECO:0007669"/>
    <property type="project" value="InterPro"/>
</dbReference>
<accession>A0A5M6CJG5</accession>
<evidence type="ECO:0000259" key="2">
    <source>
        <dbReference type="PROSITE" id="PS50110"/>
    </source>
</evidence>
<feature type="domain" description="HTH LytTR-type" evidence="3">
    <location>
        <begin position="143"/>
        <end position="250"/>
    </location>
</feature>
<sequence length="252" mass="29123">MKVIIIEDELPAYKRLSKLLQEVTRDKIEILTHLDSIEASLIWLQNNPTPHVVFLDIHLADGSAFDLLKKVKPDCPIIFTTAYDQYALEAFKTDGLDYLLKPIKKEDLLLALQKRNRFTKLFSQKETTEETPKVNTQTLKKRFIVRFGEHIKTLDVEEIAYCFSSHKATCACTFAGQVYPIDYNLDALEQMLNPMDYFRVNRQFITHIRAIKEMKTYSKGRVFLALQPAIDESLIVSSEKSAKFKKWLGGEL</sequence>
<feature type="modified residue" description="4-aspartylphosphate" evidence="1">
    <location>
        <position position="56"/>
    </location>
</feature>
<dbReference type="Proteomes" id="UP000323632">
    <property type="component" value="Unassembled WGS sequence"/>
</dbReference>
<dbReference type="EMBL" id="VWSH01000002">
    <property type="protein sequence ID" value="KAA5535166.1"/>
    <property type="molecule type" value="Genomic_DNA"/>
</dbReference>
<dbReference type="Gene3D" id="3.40.50.2300">
    <property type="match status" value="1"/>
</dbReference>
<evidence type="ECO:0000259" key="3">
    <source>
        <dbReference type="PROSITE" id="PS50930"/>
    </source>
</evidence>
<feature type="domain" description="Response regulatory" evidence="2">
    <location>
        <begin position="2"/>
        <end position="116"/>
    </location>
</feature>
<dbReference type="InterPro" id="IPR007492">
    <property type="entry name" value="LytTR_DNA-bd_dom"/>
</dbReference>
<dbReference type="PANTHER" id="PTHR37299:SF1">
    <property type="entry name" value="STAGE 0 SPORULATION PROTEIN A HOMOLOG"/>
    <property type="match status" value="1"/>
</dbReference>
<keyword evidence="1" id="KW-0597">Phosphoprotein</keyword>
<dbReference type="SMART" id="SM00850">
    <property type="entry name" value="LytTR"/>
    <property type="match status" value="1"/>
</dbReference>
<dbReference type="PROSITE" id="PS50110">
    <property type="entry name" value="RESPONSE_REGULATORY"/>
    <property type="match status" value="1"/>
</dbReference>